<gene>
    <name evidence="2" type="ORF">P5673_011806</name>
</gene>
<dbReference type="EMBL" id="JARQWQ010000022">
    <property type="protein sequence ID" value="KAK2564380.1"/>
    <property type="molecule type" value="Genomic_DNA"/>
</dbReference>
<evidence type="ECO:0008006" key="4">
    <source>
        <dbReference type="Google" id="ProtNLM"/>
    </source>
</evidence>
<comment type="caution">
    <text evidence="2">The sequence shown here is derived from an EMBL/GenBank/DDBJ whole genome shotgun (WGS) entry which is preliminary data.</text>
</comment>
<dbReference type="AlphaFoldDB" id="A0AAD9V882"/>
<dbReference type="Proteomes" id="UP001249851">
    <property type="component" value="Unassembled WGS sequence"/>
</dbReference>
<sequence>MTDRALCDKPQVKPSLAIDSSASSTADLHDTVNDENSENVLLCTKGPTVQGNEAKDQEDGKIRSRAPNKRRKRSNMEKSLDVFCGRFTQISKEETERYLKAKEDWHKQEMDFQLKQAQLENERQCLEREHEMNLGHTMDRIVEMNGIIHTNDIDTPKRLAIVRYFAVEDK</sequence>
<evidence type="ECO:0000313" key="3">
    <source>
        <dbReference type="Proteomes" id="UP001249851"/>
    </source>
</evidence>
<feature type="compositionally biased region" description="Basic residues" evidence="1">
    <location>
        <begin position="63"/>
        <end position="73"/>
    </location>
</feature>
<feature type="compositionally biased region" description="Basic and acidic residues" evidence="1">
    <location>
        <begin position="53"/>
        <end position="62"/>
    </location>
</feature>
<evidence type="ECO:0000313" key="2">
    <source>
        <dbReference type="EMBL" id="KAK2564380.1"/>
    </source>
</evidence>
<protein>
    <recommendedName>
        <fullName evidence="4">No apical meristem-associated C-terminal domain-containing protein</fullName>
    </recommendedName>
</protein>
<evidence type="ECO:0000256" key="1">
    <source>
        <dbReference type="SAM" id="MobiDB-lite"/>
    </source>
</evidence>
<reference evidence="2" key="2">
    <citation type="journal article" date="2023" name="Science">
        <title>Genomic signatures of disease resistance in endangered staghorn corals.</title>
        <authorList>
            <person name="Vollmer S.V."/>
            <person name="Selwyn J.D."/>
            <person name="Despard B.A."/>
            <person name="Roesel C.L."/>
        </authorList>
    </citation>
    <scope>NUCLEOTIDE SEQUENCE</scope>
    <source>
        <strain evidence="2">K2</strain>
    </source>
</reference>
<keyword evidence="3" id="KW-1185">Reference proteome</keyword>
<feature type="region of interest" description="Disordered" evidence="1">
    <location>
        <begin position="17"/>
        <end position="77"/>
    </location>
</feature>
<accession>A0AAD9V882</accession>
<organism evidence="2 3">
    <name type="scientific">Acropora cervicornis</name>
    <name type="common">Staghorn coral</name>
    <dbReference type="NCBI Taxonomy" id="6130"/>
    <lineage>
        <taxon>Eukaryota</taxon>
        <taxon>Metazoa</taxon>
        <taxon>Cnidaria</taxon>
        <taxon>Anthozoa</taxon>
        <taxon>Hexacorallia</taxon>
        <taxon>Scleractinia</taxon>
        <taxon>Astrocoeniina</taxon>
        <taxon>Acroporidae</taxon>
        <taxon>Acropora</taxon>
    </lineage>
</organism>
<name>A0AAD9V882_ACRCE</name>
<proteinExistence type="predicted"/>
<reference evidence="2" key="1">
    <citation type="journal article" date="2023" name="G3 (Bethesda)">
        <title>Whole genome assembly and annotation of the endangered Caribbean coral Acropora cervicornis.</title>
        <authorList>
            <person name="Selwyn J.D."/>
            <person name="Vollmer S.V."/>
        </authorList>
    </citation>
    <scope>NUCLEOTIDE SEQUENCE</scope>
    <source>
        <strain evidence="2">K2</strain>
    </source>
</reference>